<dbReference type="Proteomes" id="UP001230051">
    <property type="component" value="Unassembled WGS sequence"/>
</dbReference>
<keyword evidence="5" id="KW-0811">Translocation</keyword>
<evidence type="ECO:0000256" key="4">
    <source>
        <dbReference type="ARBA" id="ARBA00022927"/>
    </source>
</evidence>
<comment type="caution">
    <text evidence="8">The sequence shown here is derived from an EMBL/GenBank/DDBJ whole genome shotgun (WGS) entry which is preliminary data.</text>
</comment>
<evidence type="ECO:0000256" key="7">
    <source>
        <dbReference type="ARBA" id="ARBA00023242"/>
    </source>
</evidence>
<keyword evidence="2" id="KW-0813">Transport</keyword>
<dbReference type="GO" id="GO:0000056">
    <property type="term" value="P:ribosomal small subunit export from nucleus"/>
    <property type="evidence" value="ECO:0007669"/>
    <property type="project" value="InterPro"/>
</dbReference>
<dbReference type="InterPro" id="IPR019321">
    <property type="entry name" value="Nucleoporin_Nup88"/>
</dbReference>
<dbReference type="Pfam" id="PF10168">
    <property type="entry name" value="Nup88"/>
    <property type="match status" value="1"/>
</dbReference>
<comment type="subcellular location">
    <subcellularLocation>
        <location evidence="1">Nucleus</location>
        <location evidence="1">Nuclear pore complex</location>
    </subcellularLocation>
</comment>
<sequence length="102" mass="11852">MKQILGSFRSQLPVLSDSEKDMRKELLTINDQLRHLGNSIKQVNMKKEYQHKQMEKGVSLPKANLSLTAHQRTCVFGILKEEGEHIAEMMKQIKDIKNHFSF</sequence>
<dbReference type="EMBL" id="JAGXEW010000024">
    <property type="protein sequence ID" value="KAK1158414.1"/>
    <property type="molecule type" value="Genomic_DNA"/>
</dbReference>
<keyword evidence="3" id="KW-0509">mRNA transport</keyword>
<name>A0AAD8CUZ9_ACIOX</name>
<organism evidence="8 9">
    <name type="scientific">Acipenser oxyrinchus oxyrinchus</name>
    <dbReference type="NCBI Taxonomy" id="40147"/>
    <lineage>
        <taxon>Eukaryota</taxon>
        <taxon>Metazoa</taxon>
        <taxon>Chordata</taxon>
        <taxon>Craniata</taxon>
        <taxon>Vertebrata</taxon>
        <taxon>Euteleostomi</taxon>
        <taxon>Actinopterygii</taxon>
        <taxon>Chondrostei</taxon>
        <taxon>Acipenseriformes</taxon>
        <taxon>Acipenseridae</taxon>
        <taxon>Acipenser</taxon>
    </lineage>
</organism>
<dbReference type="PANTHER" id="PTHR13257:SF0">
    <property type="entry name" value="NUCLEAR PORE COMPLEX PROTEIN NUP88"/>
    <property type="match status" value="1"/>
</dbReference>
<evidence type="ECO:0000256" key="2">
    <source>
        <dbReference type="ARBA" id="ARBA00022448"/>
    </source>
</evidence>
<protein>
    <submittedName>
        <fullName evidence="8">Nucleoporin 88-like</fullName>
    </submittedName>
</protein>
<reference evidence="8" key="1">
    <citation type="submission" date="2022-02" db="EMBL/GenBank/DDBJ databases">
        <title>Atlantic sturgeon de novo genome assembly.</title>
        <authorList>
            <person name="Stock M."/>
            <person name="Klopp C."/>
            <person name="Guiguen Y."/>
            <person name="Cabau C."/>
            <person name="Parinello H."/>
            <person name="Santidrian Yebra-Pimentel E."/>
            <person name="Kuhl H."/>
            <person name="Dirks R.P."/>
            <person name="Guessner J."/>
            <person name="Wuertz S."/>
            <person name="Du K."/>
            <person name="Schartl M."/>
        </authorList>
    </citation>
    <scope>NUCLEOTIDE SEQUENCE</scope>
    <source>
        <strain evidence="8">STURGEONOMICS-FGT-2020</strain>
        <tissue evidence="8">Whole blood</tissue>
    </source>
</reference>
<dbReference type="GO" id="GO:0006406">
    <property type="term" value="P:mRNA export from nucleus"/>
    <property type="evidence" value="ECO:0007669"/>
    <property type="project" value="TreeGrafter"/>
</dbReference>
<keyword evidence="9" id="KW-1185">Reference proteome</keyword>
<keyword evidence="6" id="KW-0906">Nuclear pore complex</keyword>
<dbReference type="AlphaFoldDB" id="A0AAD8CUZ9"/>
<keyword evidence="7" id="KW-0539">Nucleus</keyword>
<dbReference type="GO" id="GO:0000055">
    <property type="term" value="P:ribosomal large subunit export from nucleus"/>
    <property type="evidence" value="ECO:0007669"/>
    <property type="project" value="InterPro"/>
</dbReference>
<evidence type="ECO:0000256" key="5">
    <source>
        <dbReference type="ARBA" id="ARBA00023010"/>
    </source>
</evidence>
<gene>
    <name evidence="8" type="primary">nup88</name>
    <name evidence="8" type="ORF">AOXY_G23327</name>
</gene>
<accession>A0AAD8CUZ9</accession>
<proteinExistence type="predicted"/>
<dbReference type="GO" id="GO:0017056">
    <property type="term" value="F:structural constituent of nuclear pore"/>
    <property type="evidence" value="ECO:0007669"/>
    <property type="project" value="InterPro"/>
</dbReference>
<evidence type="ECO:0000256" key="1">
    <source>
        <dbReference type="ARBA" id="ARBA00004567"/>
    </source>
</evidence>
<keyword evidence="4" id="KW-0653">Protein transport</keyword>
<evidence type="ECO:0000256" key="3">
    <source>
        <dbReference type="ARBA" id="ARBA00022816"/>
    </source>
</evidence>
<evidence type="ECO:0000256" key="6">
    <source>
        <dbReference type="ARBA" id="ARBA00023132"/>
    </source>
</evidence>
<evidence type="ECO:0000313" key="8">
    <source>
        <dbReference type="EMBL" id="KAK1158414.1"/>
    </source>
</evidence>
<dbReference type="GO" id="GO:0005643">
    <property type="term" value="C:nuclear pore"/>
    <property type="evidence" value="ECO:0007669"/>
    <property type="project" value="UniProtKB-SubCell"/>
</dbReference>
<evidence type="ECO:0000313" key="9">
    <source>
        <dbReference type="Proteomes" id="UP001230051"/>
    </source>
</evidence>
<dbReference type="InterPro" id="IPR037700">
    <property type="entry name" value="NUP88/NUP82"/>
</dbReference>
<dbReference type="GO" id="GO:0006606">
    <property type="term" value="P:protein import into nucleus"/>
    <property type="evidence" value="ECO:0007669"/>
    <property type="project" value="TreeGrafter"/>
</dbReference>
<dbReference type="PANTHER" id="PTHR13257">
    <property type="entry name" value="NUCLEOPORIN NUP84-RELATED"/>
    <property type="match status" value="1"/>
</dbReference>